<comment type="caution">
    <text evidence="1">The sequence shown here is derived from an EMBL/GenBank/DDBJ whole genome shotgun (WGS) entry which is preliminary data.</text>
</comment>
<dbReference type="EMBL" id="MU070184">
    <property type="protein sequence ID" value="KAF5829257.1"/>
    <property type="molecule type" value="Genomic_DNA"/>
</dbReference>
<sequence length="117" mass="12986">MRQRGCAYPRQIFLQQGVQHNPAPRDRRRVQAPPFAARLPEKQHMGIDGFLPKVRSPEAEGCTLHVPPVSSGSIDGSSPKARKVLYDSVVCDSHVRWINQGSFSNFASICILSAMKD</sequence>
<protein>
    <recommendedName>
        <fullName evidence="3">Encoded protein</fullName>
    </recommendedName>
</protein>
<evidence type="ECO:0000313" key="2">
    <source>
        <dbReference type="Proteomes" id="UP000815325"/>
    </source>
</evidence>
<gene>
    <name evidence="1" type="ORF">DUNSADRAFT_16330</name>
</gene>
<evidence type="ECO:0000313" key="1">
    <source>
        <dbReference type="EMBL" id="KAF5829257.1"/>
    </source>
</evidence>
<keyword evidence="2" id="KW-1185">Reference proteome</keyword>
<reference evidence="1" key="1">
    <citation type="submission" date="2017-08" db="EMBL/GenBank/DDBJ databases">
        <authorList>
            <person name="Polle J.E."/>
            <person name="Barry K."/>
            <person name="Cushman J."/>
            <person name="Schmutz J."/>
            <person name="Tran D."/>
            <person name="Hathwaick L.T."/>
            <person name="Yim W.C."/>
            <person name="Jenkins J."/>
            <person name="Mckie-Krisberg Z.M."/>
            <person name="Prochnik S."/>
            <person name="Lindquist E."/>
            <person name="Dockter R.B."/>
            <person name="Adam C."/>
            <person name="Molina H."/>
            <person name="Bunkerborg J."/>
            <person name="Jin E."/>
            <person name="Buchheim M."/>
            <person name="Magnuson J."/>
        </authorList>
    </citation>
    <scope>NUCLEOTIDE SEQUENCE</scope>
    <source>
        <strain evidence="1">CCAP 19/18</strain>
    </source>
</reference>
<proteinExistence type="predicted"/>
<evidence type="ECO:0008006" key="3">
    <source>
        <dbReference type="Google" id="ProtNLM"/>
    </source>
</evidence>
<accession>A0ABQ7G3R8</accession>
<name>A0ABQ7G3R8_DUNSA</name>
<dbReference type="Proteomes" id="UP000815325">
    <property type="component" value="Unassembled WGS sequence"/>
</dbReference>
<organism evidence="1 2">
    <name type="scientific">Dunaliella salina</name>
    <name type="common">Green alga</name>
    <name type="synonym">Protococcus salinus</name>
    <dbReference type="NCBI Taxonomy" id="3046"/>
    <lineage>
        <taxon>Eukaryota</taxon>
        <taxon>Viridiplantae</taxon>
        <taxon>Chlorophyta</taxon>
        <taxon>core chlorophytes</taxon>
        <taxon>Chlorophyceae</taxon>
        <taxon>CS clade</taxon>
        <taxon>Chlamydomonadales</taxon>
        <taxon>Dunaliellaceae</taxon>
        <taxon>Dunaliella</taxon>
    </lineage>
</organism>